<dbReference type="AlphaFoldDB" id="A0A0N8PSY5"/>
<dbReference type="CDD" id="cd09872">
    <property type="entry name" value="PIN_Sll0205-like"/>
    <property type="match status" value="1"/>
</dbReference>
<dbReference type="InterPro" id="IPR029060">
    <property type="entry name" value="PIN-like_dom_sf"/>
</dbReference>
<dbReference type="EMBL" id="LJCR01000129">
    <property type="protein sequence ID" value="KPV54021.1"/>
    <property type="molecule type" value="Genomic_DNA"/>
</dbReference>
<dbReference type="PANTHER" id="PTHR36173">
    <property type="entry name" value="RIBONUCLEASE VAPC16-RELATED"/>
    <property type="match status" value="1"/>
</dbReference>
<accession>A0A0N8PSY5</accession>
<sequence length="128" mass="14471">MKLLLDTHTFIWWDSEPTRLSETALALCNDSANELLLSVTSLWEMQIKRQLGKLSLRLPLEDIVAHQQATNGVFLLSITEEHIYRLDGLPSPHKDPFDRLLVAQANSEGAVLVSTDPIFSSYPVEVIW</sequence>
<dbReference type="Gene3D" id="3.40.50.1010">
    <property type="entry name" value="5'-nuclease"/>
    <property type="match status" value="1"/>
</dbReference>
<protein>
    <submittedName>
        <fullName evidence="2">Twitching motility protein PilT</fullName>
    </submittedName>
</protein>
<evidence type="ECO:0000259" key="1">
    <source>
        <dbReference type="Pfam" id="PF01850"/>
    </source>
</evidence>
<dbReference type="PATRIC" id="fig|186479.3.peg.1250"/>
<dbReference type="InterPro" id="IPR002716">
    <property type="entry name" value="PIN_dom"/>
</dbReference>
<evidence type="ECO:0000313" key="3">
    <source>
        <dbReference type="Proteomes" id="UP000050509"/>
    </source>
</evidence>
<organism evidence="2 3">
    <name type="scientific">Kouleothrix aurantiaca</name>
    <dbReference type="NCBI Taxonomy" id="186479"/>
    <lineage>
        <taxon>Bacteria</taxon>
        <taxon>Bacillati</taxon>
        <taxon>Chloroflexota</taxon>
        <taxon>Chloroflexia</taxon>
        <taxon>Chloroflexales</taxon>
        <taxon>Roseiflexineae</taxon>
        <taxon>Roseiflexaceae</taxon>
        <taxon>Kouleothrix</taxon>
    </lineage>
</organism>
<proteinExistence type="predicted"/>
<comment type="caution">
    <text evidence="2">The sequence shown here is derived from an EMBL/GenBank/DDBJ whole genome shotgun (WGS) entry which is preliminary data.</text>
</comment>
<evidence type="ECO:0000313" key="2">
    <source>
        <dbReference type="EMBL" id="KPV54021.1"/>
    </source>
</evidence>
<reference evidence="2 3" key="1">
    <citation type="submission" date="2015-09" db="EMBL/GenBank/DDBJ databases">
        <title>Draft genome sequence of Kouleothrix aurantiaca JCM 19913.</title>
        <authorList>
            <person name="Hemp J."/>
        </authorList>
    </citation>
    <scope>NUCLEOTIDE SEQUENCE [LARGE SCALE GENOMIC DNA]</scope>
    <source>
        <strain evidence="2 3">COM-B</strain>
    </source>
</reference>
<name>A0A0N8PSY5_9CHLR</name>
<dbReference type="InterPro" id="IPR052919">
    <property type="entry name" value="TA_system_RNase"/>
</dbReference>
<feature type="domain" description="PIN" evidence="1">
    <location>
        <begin position="4"/>
        <end position="122"/>
    </location>
</feature>
<keyword evidence="3" id="KW-1185">Reference proteome</keyword>
<dbReference type="InterPro" id="IPR041705">
    <property type="entry name" value="PIN_Sll0205"/>
</dbReference>
<dbReference type="Pfam" id="PF01850">
    <property type="entry name" value="PIN"/>
    <property type="match status" value="1"/>
</dbReference>
<dbReference type="PANTHER" id="PTHR36173:SF2">
    <property type="entry name" value="RIBONUCLEASE VAPC16"/>
    <property type="match status" value="1"/>
</dbReference>
<gene>
    <name evidence="2" type="ORF">SE17_06220</name>
</gene>
<dbReference type="SUPFAM" id="SSF88723">
    <property type="entry name" value="PIN domain-like"/>
    <property type="match status" value="1"/>
</dbReference>
<dbReference type="Proteomes" id="UP000050509">
    <property type="component" value="Unassembled WGS sequence"/>
</dbReference>